<dbReference type="GO" id="GO:0030317">
    <property type="term" value="P:flagellated sperm motility"/>
    <property type="evidence" value="ECO:0007669"/>
    <property type="project" value="TreeGrafter"/>
</dbReference>
<dbReference type="InterPro" id="IPR056292">
    <property type="entry name" value="DRC7_C"/>
</dbReference>
<dbReference type="Pfam" id="PF01841">
    <property type="entry name" value="Transglut_core"/>
    <property type="match status" value="1"/>
</dbReference>
<feature type="compositionally biased region" description="Acidic residues" evidence="14">
    <location>
        <begin position="11"/>
        <end position="21"/>
    </location>
</feature>
<keyword evidence="6" id="KW-0282">Flagellum</keyword>
<evidence type="ECO:0000313" key="20">
    <source>
        <dbReference type="EMBL" id="CAF3607489.1"/>
    </source>
</evidence>
<feature type="domain" description="Dynein regulatory complex subunit 7 MORN" evidence="17">
    <location>
        <begin position="478"/>
        <end position="757"/>
    </location>
</feature>
<dbReference type="Gene3D" id="3.10.620.30">
    <property type="match status" value="1"/>
</dbReference>
<dbReference type="GO" id="GO:0031514">
    <property type="term" value="C:motile cilium"/>
    <property type="evidence" value="ECO:0007669"/>
    <property type="project" value="TreeGrafter"/>
</dbReference>
<feature type="domain" description="Transglutaminase-like" evidence="15">
    <location>
        <begin position="124"/>
        <end position="189"/>
    </location>
</feature>
<evidence type="ECO:0000259" key="15">
    <source>
        <dbReference type="Pfam" id="PF01841"/>
    </source>
</evidence>
<dbReference type="OrthoDB" id="10262874at2759"/>
<dbReference type="InterPro" id="IPR002931">
    <property type="entry name" value="Transglutaminase-like"/>
</dbReference>
<evidence type="ECO:0000256" key="10">
    <source>
        <dbReference type="ARBA" id="ARBA00023212"/>
    </source>
</evidence>
<dbReference type="InterPro" id="IPR056291">
    <property type="entry name" value="MORN_DRC7"/>
</dbReference>
<sequence>MADQVVPETPNMDDETQEETEVILPPPPAKPKLQPIIAPDMFPPPVVSCPNPQDYPTSYNSNTTKEQLILVYVENFRRQYHYLYKDRKPLFLNPLNECAIPKFVCTTVRPTMLSFSELTEWSSTADFVANHLNYELLEPPNEIPKVLWSSTKVLAEQKGNCFDYANLLCSLLIGAGYDAYIVSGYASREICYMDTTRLPNPFTKKKEQEILDTQKSQSKKYTVKPPKDLTSKYEHYMKEREIQKDNDAKEKLKEEENKRIAEIEKPLPDPLFGIRVHSWILVLPGKREVPEVFFIEPTTGYAKATTDDQYLGIESVWNHQNLWVNMQDCSNGCVGLQFDLNDQSRWEYMFTYSSKQTADGTITTTAQMHNMGNMDEEEEKVGKKRYHAATLLSNQIHWFERMKFFFSNPLNLPIANVSCIPYYQRYDEKIKTRIYARFYNSVIPDITTSDTSQKDIELPPSWVNELDIAPKDFQRRYPNSRKTYFYKKTRVEKYAPYSMKDGIVLKVSEYADYDFKELIYVTHNYEHRHDKLDVREHDIRINTVYEKHRPGRPDHLKDHTYGFGVDTERTMIFYNKARLDGLFKRHETPLELTDYFIDRSDFLEYRKAVFETRQKKFGPADKEQRLYHSITERFRRNLALDANDDIYEIVYAIKDDKFNITYHRENIHITPSTRVYVKPPNWSDKTFTLKWSEDLHETYQADEDFKQMSKRDLYFMMMKLIKQEEDVIKRVRRAEDETRDILARRQQEDLSSDLDVSIYDTDRNEKSKTYRKLLKQKADEERAKREIREVDYLAPFIASIGNPDRINLQQANQLKDACKRDLKDRLVRKANLMQSRYETEMNDLISKQQWYQKNQHDMSKEDELEYQRLCQEAQFRLHILEERLKRHKELATVKYAQLDSKLNEDPRLREPYIINK</sequence>
<dbReference type="SUPFAM" id="SSF54001">
    <property type="entry name" value="Cysteine proteinases"/>
    <property type="match status" value="1"/>
</dbReference>
<evidence type="ECO:0000256" key="12">
    <source>
        <dbReference type="ARBA" id="ARBA00031627"/>
    </source>
</evidence>
<evidence type="ECO:0000256" key="13">
    <source>
        <dbReference type="ARBA" id="ARBA00031733"/>
    </source>
</evidence>
<name>A0A813UD42_9BILA</name>
<evidence type="ECO:0000313" key="21">
    <source>
        <dbReference type="Proteomes" id="UP000663829"/>
    </source>
</evidence>
<proteinExistence type="inferred from homology"/>
<evidence type="ECO:0000259" key="17">
    <source>
        <dbReference type="Pfam" id="PF24667"/>
    </source>
</evidence>
<feature type="domain" description="CEP76/DRC7 peptidase-like" evidence="16">
    <location>
        <begin position="277"/>
        <end position="349"/>
    </location>
</feature>
<evidence type="ECO:0000256" key="9">
    <source>
        <dbReference type="ARBA" id="ARBA00023069"/>
    </source>
</evidence>
<evidence type="ECO:0000256" key="14">
    <source>
        <dbReference type="SAM" id="MobiDB-lite"/>
    </source>
</evidence>
<evidence type="ECO:0000256" key="2">
    <source>
        <dbReference type="ARBA" id="ARBA00010738"/>
    </source>
</evidence>
<dbReference type="Proteomes" id="UP000663829">
    <property type="component" value="Unassembled WGS sequence"/>
</dbReference>
<organism evidence="19 21">
    <name type="scientific">Didymodactylos carnosus</name>
    <dbReference type="NCBI Taxonomy" id="1234261"/>
    <lineage>
        <taxon>Eukaryota</taxon>
        <taxon>Metazoa</taxon>
        <taxon>Spiralia</taxon>
        <taxon>Gnathifera</taxon>
        <taxon>Rotifera</taxon>
        <taxon>Eurotatoria</taxon>
        <taxon>Bdelloidea</taxon>
        <taxon>Philodinida</taxon>
        <taxon>Philodinidae</taxon>
        <taxon>Didymodactylos</taxon>
    </lineage>
</organism>
<keyword evidence="10" id="KW-0206">Cytoskeleton</keyword>
<dbReference type="Pfam" id="PF24671">
    <property type="entry name" value="DRC7_C"/>
    <property type="match status" value="1"/>
</dbReference>
<keyword evidence="5" id="KW-0221">Differentiation</keyword>
<reference evidence="19" key="1">
    <citation type="submission" date="2021-02" db="EMBL/GenBank/DDBJ databases">
        <authorList>
            <person name="Nowell W R."/>
        </authorList>
    </citation>
    <scope>NUCLEOTIDE SEQUENCE</scope>
</reference>
<dbReference type="GO" id="GO:0007283">
    <property type="term" value="P:spermatogenesis"/>
    <property type="evidence" value="ECO:0007669"/>
    <property type="project" value="UniProtKB-KW"/>
</dbReference>
<keyword evidence="21" id="KW-1185">Reference proteome</keyword>
<dbReference type="PANTHER" id="PTHR35249">
    <property type="entry name" value="DYNEIN REGULATORY COMPLEX SUBUNIT 7"/>
    <property type="match status" value="1"/>
</dbReference>
<evidence type="ECO:0000256" key="8">
    <source>
        <dbReference type="ARBA" id="ARBA00023054"/>
    </source>
</evidence>
<dbReference type="InterPro" id="IPR033551">
    <property type="entry name" value="DRC7/lobo"/>
</dbReference>
<keyword evidence="7" id="KW-0744">Spermatogenesis</keyword>
<keyword evidence="9" id="KW-0969">Cilium</keyword>
<dbReference type="EMBL" id="CAJNOQ010000617">
    <property type="protein sequence ID" value="CAF0821060.1"/>
    <property type="molecule type" value="Genomic_DNA"/>
</dbReference>
<dbReference type="AlphaFoldDB" id="A0A813UD42"/>
<evidence type="ECO:0000256" key="7">
    <source>
        <dbReference type="ARBA" id="ARBA00022871"/>
    </source>
</evidence>
<dbReference type="InterPro" id="IPR056290">
    <property type="entry name" value="CEPT76/DRC7_peptidase-like_dom"/>
</dbReference>
<comment type="subcellular location">
    <subcellularLocation>
        <location evidence="1">Cytoplasm</location>
        <location evidence="1">Cytoskeleton</location>
        <location evidence="1">Flagellum axoneme</location>
    </subcellularLocation>
</comment>
<dbReference type="GO" id="GO:0030154">
    <property type="term" value="P:cell differentiation"/>
    <property type="evidence" value="ECO:0007669"/>
    <property type="project" value="UniProtKB-KW"/>
</dbReference>
<dbReference type="PANTHER" id="PTHR35249:SF2">
    <property type="entry name" value="DYNEIN REGULATORY COMPLEX SUBUNIT 7"/>
    <property type="match status" value="1"/>
</dbReference>
<evidence type="ECO:0000256" key="1">
    <source>
        <dbReference type="ARBA" id="ARBA00004611"/>
    </source>
</evidence>
<protein>
    <recommendedName>
        <fullName evidence="3">Dynein regulatory complex subunit 7</fullName>
    </recommendedName>
    <alternativeName>
        <fullName evidence="12">Coiled-coil domain-containing protein 135</fullName>
    </alternativeName>
    <alternativeName>
        <fullName evidence="13">Coiled-coil domain-containing protein lobo homolog</fullName>
    </alternativeName>
</protein>
<dbReference type="Pfam" id="PF24656">
    <property type="entry name" value="CEPT76_peptidase"/>
    <property type="match status" value="1"/>
</dbReference>
<evidence type="ECO:0000256" key="4">
    <source>
        <dbReference type="ARBA" id="ARBA00022490"/>
    </source>
</evidence>
<dbReference type="Pfam" id="PF24667">
    <property type="entry name" value="MORN_DRC7"/>
    <property type="match status" value="1"/>
</dbReference>
<evidence type="ECO:0000313" key="19">
    <source>
        <dbReference type="EMBL" id="CAF0821060.1"/>
    </source>
</evidence>
<feature type="region of interest" description="Disordered" evidence="14">
    <location>
        <begin position="1"/>
        <end position="29"/>
    </location>
</feature>
<evidence type="ECO:0000259" key="16">
    <source>
        <dbReference type="Pfam" id="PF24656"/>
    </source>
</evidence>
<evidence type="ECO:0000259" key="18">
    <source>
        <dbReference type="Pfam" id="PF24671"/>
    </source>
</evidence>
<keyword evidence="11" id="KW-0966">Cell projection</keyword>
<feature type="domain" description="Dynein regulatory complex subunit 7 C-terminal" evidence="18">
    <location>
        <begin position="805"/>
        <end position="910"/>
    </location>
</feature>
<keyword evidence="8" id="KW-0175">Coiled coil</keyword>
<comment type="similarity">
    <text evidence="2">Belongs to the DRC7 family.</text>
</comment>
<evidence type="ECO:0000256" key="11">
    <source>
        <dbReference type="ARBA" id="ARBA00023273"/>
    </source>
</evidence>
<dbReference type="InterPro" id="IPR038765">
    <property type="entry name" value="Papain-like_cys_pep_sf"/>
</dbReference>
<dbReference type="EMBL" id="CAJOBC010000617">
    <property type="protein sequence ID" value="CAF3607489.1"/>
    <property type="molecule type" value="Genomic_DNA"/>
</dbReference>
<gene>
    <name evidence="19" type="ORF">GPM918_LOCUS4547</name>
    <name evidence="20" type="ORF">SRO942_LOCUS4548</name>
</gene>
<comment type="caution">
    <text evidence="19">The sequence shown here is derived from an EMBL/GenBank/DDBJ whole genome shotgun (WGS) entry which is preliminary data.</text>
</comment>
<accession>A0A813UD42</accession>
<evidence type="ECO:0000256" key="5">
    <source>
        <dbReference type="ARBA" id="ARBA00022782"/>
    </source>
</evidence>
<evidence type="ECO:0000256" key="6">
    <source>
        <dbReference type="ARBA" id="ARBA00022846"/>
    </source>
</evidence>
<keyword evidence="4" id="KW-0963">Cytoplasm</keyword>
<dbReference type="Proteomes" id="UP000681722">
    <property type="component" value="Unassembled WGS sequence"/>
</dbReference>
<evidence type="ECO:0000256" key="3">
    <source>
        <dbReference type="ARBA" id="ARBA00021303"/>
    </source>
</evidence>